<dbReference type="EMBL" id="MRCE01000006">
    <property type="protein sequence ID" value="OKH39125.1"/>
    <property type="molecule type" value="Genomic_DNA"/>
</dbReference>
<evidence type="ECO:0000313" key="2">
    <source>
        <dbReference type="Proteomes" id="UP000185860"/>
    </source>
</evidence>
<dbReference type="InterPro" id="IPR029063">
    <property type="entry name" value="SAM-dependent_MTases_sf"/>
</dbReference>
<dbReference type="SUPFAM" id="SSF53335">
    <property type="entry name" value="S-adenosyl-L-methionine-dependent methyltransferases"/>
    <property type="match status" value="1"/>
</dbReference>
<dbReference type="CDD" id="cd02440">
    <property type="entry name" value="AdoMet_MTases"/>
    <property type="match status" value="1"/>
</dbReference>
<dbReference type="Proteomes" id="UP000185860">
    <property type="component" value="Unassembled WGS sequence"/>
</dbReference>
<dbReference type="Gene3D" id="3.40.50.150">
    <property type="entry name" value="Vaccinia Virus protein VP39"/>
    <property type="match status" value="1"/>
</dbReference>
<dbReference type="RefSeq" id="WP_073592987.1">
    <property type="nucleotide sequence ID" value="NZ_MRCE01000006.1"/>
</dbReference>
<proteinExistence type="predicted"/>
<dbReference type="STRING" id="454136.NIES2119_08330"/>
<accession>A0A1U7IPA8</accession>
<dbReference type="OrthoDB" id="9791837at2"/>
<name>A0A1U7IPA8_9CYAN</name>
<gene>
    <name evidence="1" type="ORF">NIES2119_08330</name>
</gene>
<evidence type="ECO:0000313" key="1">
    <source>
        <dbReference type="EMBL" id="OKH39125.1"/>
    </source>
</evidence>
<comment type="caution">
    <text evidence="1">The sequence shown here is derived from an EMBL/GenBank/DDBJ whole genome shotgun (WGS) entry which is preliminary data.</text>
</comment>
<organism evidence="1 2">
    <name type="scientific">[Phormidium ambiguum] IAM M-71</name>
    <dbReference type="NCBI Taxonomy" id="454136"/>
    <lineage>
        <taxon>Bacteria</taxon>
        <taxon>Bacillati</taxon>
        <taxon>Cyanobacteriota</taxon>
        <taxon>Cyanophyceae</taxon>
        <taxon>Oscillatoriophycideae</taxon>
        <taxon>Aerosakkonematales</taxon>
        <taxon>Aerosakkonemataceae</taxon>
        <taxon>Floridanema</taxon>
    </lineage>
</organism>
<sequence>MDKKAIRKEYETYSVQGFYQQFGDEYRNPHELIIKRVIEESVNKWQLNCDRVLDLACGSGEVTLALQSLGVTNIDGIDPYTYNAYYQRTGKLAETYTFEDIATGVLTDRYYSLIVCSFALHLVTESRLPLLLYQLSLIADTMVIITPHKRPQLKAEWGWIFLDEITIERVRTWLFQTP</sequence>
<dbReference type="AlphaFoldDB" id="A0A1U7IPA8"/>
<protein>
    <submittedName>
        <fullName evidence="1">Uncharacterized protein</fullName>
    </submittedName>
</protein>
<reference evidence="1 2" key="1">
    <citation type="submission" date="2016-11" db="EMBL/GenBank/DDBJ databases">
        <title>Draft Genome Sequences of Nine Cyanobacterial Strains from Diverse Habitats.</title>
        <authorList>
            <person name="Zhu T."/>
            <person name="Hou S."/>
            <person name="Lu X."/>
            <person name="Hess W.R."/>
        </authorList>
    </citation>
    <scope>NUCLEOTIDE SEQUENCE [LARGE SCALE GENOMIC DNA]</scope>
    <source>
        <strain evidence="1 2">IAM M-71</strain>
    </source>
</reference>